<feature type="transmembrane region" description="Helical" evidence="1">
    <location>
        <begin position="223"/>
        <end position="244"/>
    </location>
</feature>
<feature type="transmembrane region" description="Helical" evidence="1">
    <location>
        <begin position="149"/>
        <end position="170"/>
    </location>
</feature>
<gene>
    <name evidence="2" type="ORF">EDC17_100879</name>
</gene>
<evidence type="ECO:0008006" key="4">
    <source>
        <dbReference type="Google" id="ProtNLM"/>
    </source>
</evidence>
<reference evidence="2 3" key="1">
    <citation type="submission" date="2019-03" db="EMBL/GenBank/DDBJ databases">
        <title>Genomic Encyclopedia of Type Strains, Phase IV (KMG-IV): sequencing the most valuable type-strain genomes for metagenomic binning, comparative biology and taxonomic classification.</title>
        <authorList>
            <person name="Goeker M."/>
        </authorList>
    </citation>
    <scope>NUCLEOTIDE SEQUENCE [LARGE SCALE GENOMIC DNA]</scope>
    <source>
        <strain evidence="2 3">DSM 22362</strain>
    </source>
</reference>
<keyword evidence="1" id="KW-1133">Transmembrane helix</keyword>
<evidence type="ECO:0000313" key="2">
    <source>
        <dbReference type="EMBL" id="TCV18829.1"/>
    </source>
</evidence>
<proteinExistence type="predicted"/>
<dbReference type="Proteomes" id="UP000295197">
    <property type="component" value="Unassembled WGS sequence"/>
</dbReference>
<dbReference type="EMBL" id="SMBZ01000008">
    <property type="protein sequence ID" value="TCV18829.1"/>
    <property type="molecule type" value="Genomic_DNA"/>
</dbReference>
<accession>A0A4R3W041</accession>
<dbReference type="RefSeq" id="WP_132777023.1">
    <property type="nucleotide sequence ID" value="NZ_SMBZ01000008.1"/>
</dbReference>
<feature type="transmembrane region" description="Helical" evidence="1">
    <location>
        <begin position="191"/>
        <end position="211"/>
    </location>
</feature>
<feature type="transmembrane region" description="Helical" evidence="1">
    <location>
        <begin position="104"/>
        <end position="137"/>
    </location>
</feature>
<dbReference type="AlphaFoldDB" id="A0A4R3W041"/>
<evidence type="ECO:0000256" key="1">
    <source>
        <dbReference type="SAM" id="Phobius"/>
    </source>
</evidence>
<sequence length="263" mass="29698">MLDFLKESTFRANDVFFRALNLLKKHYISVAGLCFLLFVTNNLSTYLALYLSELTGSAVRFVLLLIFVTLFFGLQLVLIKRAILLANNVEKAPLMTYIPSTKQFVHFILGLISYSLIMGVVYILCSIVCMPLIYMGVGLDTITYEINPLLTALIMMFILVRISFFPFFIVENSFSFVRSIKLSIAFTKGNTINLLILMAILASTYMGQLFFEYMEYSLLAKAMSAVNTFVIIPSVSLVLAVAYVGMIKEYKGSYDPELLKNIL</sequence>
<keyword evidence="1" id="KW-0472">Membrane</keyword>
<name>A0A4R3W041_9SPHI</name>
<organism evidence="2 3">
    <name type="scientific">Sphingobacterium alimentarium</name>
    <dbReference type="NCBI Taxonomy" id="797292"/>
    <lineage>
        <taxon>Bacteria</taxon>
        <taxon>Pseudomonadati</taxon>
        <taxon>Bacteroidota</taxon>
        <taxon>Sphingobacteriia</taxon>
        <taxon>Sphingobacteriales</taxon>
        <taxon>Sphingobacteriaceae</taxon>
        <taxon>Sphingobacterium</taxon>
    </lineage>
</organism>
<keyword evidence="1" id="KW-0812">Transmembrane</keyword>
<feature type="transmembrane region" description="Helical" evidence="1">
    <location>
        <begin position="61"/>
        <end position="83"/>
    </location>
</feature>
<dbReference type="OrthoDB" id="752539at2"/>
<feature type="transmembrane region" description="Helical" evidence="1">
    <location>
        <begin position="27"/>
        <end position="49"/>
    </location>
</feature>
<comment type="caution">
    <text evidence="2">The sequence shown here is derived from an EMBL/GenBank/DDBJ whole genome shotgun (WGS) entry which is preliminary data.</text>
</comment>
<evidence type="ECO:0000313" key="3">
    <source>
        <dbReference type="Proteomes" id="UP000295197"/>
    </source>
</evidence>
<keyword evidence="3" id="KW-1185">Reference proteome</keyword>
<protein>
    <recommendedName>
        <fullName evidence="4">Glycerophosphoryl diester phosphodiesterase family protein</fullName>
    </recommendedName>
</protein>